<organism evidence="3 4">
    <name type="scientific">Lasiosphaeria miniovina</name>
    <dbReference type="NCBI Taxonomy" id="1954250"/>
    <lineage>
        <taxon>Eukaryota</taxon>
        <taxon>Fungi</taxon>
        <taxon>Dikarya</taxon>
        <taxon>Ascomycota</taxon>
        <taxon>Pezizomycotina</taxon>
        <taxon>Sordariomycetes</taxon>
        <taxon>Sordariomycetidae</taxon>
        <taxon>Sordariales</taxon>
        <taxon>Lasiosphaeriaceae</taxon>
        <taxon>Lasiosphaeria</taxon>
    </lineage>
</organism>
<sequence>MSALHYYLVLATVLGLSIPAAQASTYTNQFQQWYPQFGWIFDYTLHANCSDQLAKYRAGVKNYTEIDRVGGGGTLSALTQPVVQCILANISEYLKGQMATSQVLLGVMPTILSLIGPGTDETATFLLVGRRPLLFLLLSLGTSSVYFERAFKYPDPSQILADHPLRLQQPAPCGPIRAAIIAGEYLLALAAVTNIVVVCKDLGIKTICIFWSDFIFAPMLWGSLSFLVHVGAVLTLRMRLRRLGPGEDATGRNISARQWFELSSAKTDVRFDVFPESRLFVLMAWLLSMGTIVHILFGTAIFSSTTFIGPLDALTVLGRYMASVMACRIISMYELAGLRDAAKKNAVFDSSSGGRHRAAVEFADVKQSAFGASTRVSVSGS</sequence>
<evidence type="ECO:0000313" key="3">
    <source>
        <dbReference type="EMBL" id="KAK0727708.1"/>
    </source>
</evidence>
<feature type="transmembrane region" description="Helical" evidence="1">
    <location>
        <begin position="317"/>
        <end position="336"/>
    </location>
</feature>
<feature type="chain" id="PRO_5041466322" evidence="2">
    <location>
        <begin position="24"/>
        <end position="381"/>
    </location>
</feature>
<protein>
    <submittedName>
        <fullName evidence="3">Uncharacterized protein</fullName>
    </submittedName>
</protein>
<keyword evidence="1" id="KW-0472">Membrane</keyword>
<evidence type="ECO:0000256" key="2">
    <source>
        <dbReference type="SAM" id="SignalP"/>
    </source>
</evidence>
<evidence type="ECO:0000313" key="4">
    <source>
        <dbReference type="Proteomes" id="UP001172101"/>
    </source>
</evidence>
<keyword evidence="1" id="KW-0812">Transmembrane</keyword>
<feature type="transmembrane region" description="Helical" evidence="1">
    <location>
        <begin position="214"/>
        <end position="236"/>
    </location>
</feature>
<reference evidence="3" key="1">
    <citation type="submission" date="2023-06" db="EMBL/GenBank/DDBJ databases">
        <title>Genome-scale phylogeny and comparative genomics of the fungal order Sordariales.</title>
        <authorList>
            <consortium name="Lawrence Berkeley National Laboratory"/>
            <person name="Hensen N."/>
            <person name="Bonometti L."/>
            <person name="Westerberg I."/>
            <person name="Brannstrom I.O."/>
            <person name="Guillou S."/>
            <person name="Cros-Aarteil S."/>
            <person name="Calhoun S."/>
            <person name="Haridas S."/>
            <person name="Kuo A."/>
            <person name="Mondo S."/>
            <person name="Pangilinan J."/>
            <person name="Riley R."/>
            <person name="LaButti K."/>
            <person name="Andreopoulos B."/>
            <person name="Lipzen A."/>
            <person name="Chen C."/>
            <person name="Yanf M."/>
            <person name="Daum C."/>
            <person name="Ng V."/>
            <person name="Clum A."/>
            <person name="Steindorff A."/>
            <person name="Ohm R."/>
            <person name="Martin F."/>
            <person name="Silar P."/>
            <person name="Natvig D."/>
            <person name="Lalanne C."/>
            <person name="Gautier V."/>
            <person name="Ament-velasquez S.L."/>
            <person name="Kruys A."/>
            <person name="Hutchinson M.I."/>
            <person name="Powell A.J."/>
            <person name="Barry K."/>
            <person name="Miller A.N."/>
            <person name="Grigoriev I.V."/>
            <person name="Debuchy R."/>
            <person name="Gladieux P."/>
            <person name="Thoren M.H."/>
            <person name="Johannesson H."/>
        </authorList>
    </citation>
    <scope>NUCLEOTIDE SEQUENCE</scope>
    <source>
        <strain evidence="3">SMH2392-1A</strain>
    </source>
</reference>
<dbReference type="GeneID" id="85320177"/>
<evidence type="ECO:0000256" key="1">
    <source>
        <dbReference type="SAM" id="Phobius"/>
    </source>
</evidence>
<name>A0AA40B503_9PEZI</name>
<dbReference type="AlphaFoldDB" id="A0AA40B503"/>
<gene>
    <name evidence="3" type="ORF">B0T26DRAFT_637215</name>
</gene>
<dbReference type="EMBL" id="JAUIRO010000002">
    <property type="protein sequence ID" value="KAK0727708.1"/>
    <property type="molecule type" value="Genomic_DNA"/>
</dbReference>
<keyword evidence="1" id="KW-1133">Transmembrane helix</keyword>
<dbReference type="Proteomes" id="UP001172101">
    <property type="component" value="Unassembled WGS sequence"/>
</dbReference>
<comment type="caution">
    <text evidence="3">The sequence shown here is derived from an EMBL/GenBank/DDBJ whole genome shotgun (WGS) entry which is preliminary data.</text>
</comment>
<proteinExistence type="predicted"/>
<feature type="transmembrane region" description="Helical" evidence="1">
    <location>
        <begin position="279"/>
        <end position="297"/>
    </location>
</feature>
<feature type="signal peptide" evidence="2">
    <location>
        <begin position="1"/>
        <end position="23"/>
    </location>
</feature>
<accession>A0AA40B503</accession>
<dbReference type="RefSeq" id="XP_060300563.1">
    <property type="nucleotide sequence ID" value="XM_060436907.1"/>
</dbReference>
<keyword evidence="4" id="KW-1185">Reference proteome</keyword>
<keyword evidence="2" id="KW-0732">Signal</keyword>